<proteinExistence type="predicted"/>
<dbReference type="RefSeq" id="WP_060240963.1">
    <property type="nucleotide sequence ID" value="NZ_LPJR01000025.1"/>
</dbReference>
<dbReference type="EMBL" id="LPJR01000025">
    <property type="protein sequence ID" value="KWF30775.1"/>
    <property type="molecule type" value="Genomic_DNA"/>
</dbReference>
<dbReference type="Proteomes" id="UP000062912">
    <property type="component" value="Unassembled WGS sequence"/>
</dbReference>
<accession>A0A132EIJ3</accession>
<dbReference type="AlphaFoldDB" id="A0A132EIJ3"/>
<dbReference type="OrthoDB" id="9986566at2"/>
<gene>
    <name evidence="1" type="ORF">WT56_12195</name>
</gene>
<comment type="caution">
    <text evidence="1">The sequence shown here is derived from an EMBL/GenBank/DDBJ whole genome shotgun (WGS) entry which is preliminary data.</text>
</comment>
<name>A0A132EIJ3_9BURK</name>
<evidence type="ECO:0000313" key="1">
    <source>
        <dbReference type="EMBL" id="KWF30775.1"/>
    </source>
</evidence>
<organism evidence="1 2">
    <name type="scientific">Burkholderia pseudomultivorans</name>
    <dbReference type="NCBI Taxonomy" id="1207504"/>
    <lineage>
        <taxon>Bacteria</taxon>
        <taxon>Pseudomonadati</taxon>
        <taxon>Pseudomonadota</taxon>
        <taxon>Betaproteobacteria</taxon>
        <taxon>Burkholderiales</taxon>
        <taxon>Burkholderiaceae</taxon>
        <taxon>Burkholderia</taxon>
        <taxon>Burkholderia cepacia complex</taxon>
    </lineage>
</organism>
<protein>
    <submittedName>
        <fullName evidence="1">Uncharacterized protein</fullName>
    </submittedName>
</protein>
<reference evidence="1 2" key="1">
    <citation type="submission" date="2015-11" db="EMBL/GenBank/DDBJ databases">
        <title>Expanding the genomic diversity of Burkholderia species for the development of highly accurate diagnostics.</title>
        <authorList>
            <person name="Sahl J."/>
            <person name="Keim P."/>
            <person name="Wagner D."/>
        </authorList>
    </citation>
    <scope>NUCLEOTIDE SEQUENCE [LARGE SCALE GENOMIC DNA]</scope>
    <source>
        <strain evidence="1 2">MSMB368WGS</strain>
    </source>
</reference>
<sequence length="71" mass="7507">MNHMLKQGLSLVAPGLACAATDSRAQGGVAQSDVRTEAFGAEDARVAKCGGEDASRRTDRHLWRVLNGAVR</sequence>
<evidence type="ECO:0000313" key="2">
    <source>
        <dbReference type="Proteomes" id="UP000062912"/>
    </source>
</evidence>